<dbReference type="Proteomes" id="UP001152049">
    <property type="component" value="Unassembled WGS sequence"/>
</dbReference>
<proteinExistence type="inferred from homology"/>
<evidence type="ECO:0000256" key="2">
    <source>
        <dbReference type="ARBA" id="ARBA00009405"/>
    </source>
</evidence>
<dbReference type="GO" id="GO:0046951">
    <property type="term" value="P:ketone body biosynthetic process"/>
    <property type="evidence" value="ECO:0007669"/>
    <property type="project" value="TreeGrafter"/>
</dbReference>
<evidence type="ECO:0000313" key="9">
    <source>
        <dbReference type="Proteomes" id="UP001152049"/>
    </source>
</evidence>
<dbReference type="FunFam" id="3.20.20.70:FF:000201">
    <property type="entry name" value="Hydroxymethylglutaryl-CoA lyase"/>
    <property type="match status" value="1"/>
</dbReference>
<evidence type="ECO:0000259" key="7">
    <source>
        <dbReference type="PROSITE" id="PS50991"/>
    </source>
</evidence>
<comment type="pathway">
    <text evidence="1">Metabolic intermediate metabolism; (S)-3-hydroxy-3-methylglutaryl-CoA degradation; acetoacetate from (S)-3-hydroxy-3-methylglutaryl-CoA: step 1/1.</text>
</comment>
<evidence type="ECO:0000256" key="5">
    <source>
        <dbReference type="ARBA" id="ARBA00023239"/>
    </source>
</evidence>
<dbReference type="PROSITE" id="PS50991">
    <property type="entry name" value="PYR_CT"/>
    <property type="match status" value="1"/>
</dbReference>
<dbReference type="EMBL" id="JAOQAZ010000004">
    <property type="protein sequence ID" value="KAJ4267038.1"/>
    <property type="molecule type" value="Genomic_DNA"/>
</dbReference>
<dbReference type="GO" id="GO:0004419">
    <property type="term" value="F:hydroxymethylglutaryl-CoA lyase activity"/>
    <property type="evidence" value="ECO:0007669"/>
    <property type="project" value="UniProtKB-EC"/>
</dbReference>
<evidence type="ECO:0000256" key="6">
    <source>
        <dbReference type="ARBA" id="ARBA00049877"/>
    </source>
</evidence>
<evidence type="ECO:0000256" key="4">
    <source>
        <dbReference type="ARBA" id="ARBA00022723"/>
    </source>
</evidence>
<reference evidence="8" key="1">
    <citation type="submission" date="2022-09" db="EMBL/GenBank/DDBJ databases">
        <title>Fusarium specimens isolated from Avocado Roots.</title>
        <authorList>
            <person name="Stajich J."/>
            <person name="Roper C."/>
            <person name="Heimlech-Rivalta G."/>
        </authorList>
    </citation>
    <scope>NUCLEOTIDE SEQUENCE</scope>
    <source>
        <strain evidence="8">CF00136</strain>
    </source>
</reference>
<comment type="catalytic activity">
    <reaction evidence="6">
        <text>(3S)-3-hydroxy-3-methylglutaryl-CoA = acetoacetate + acetyl-CoA</text>
        <dbReference type="Rhea" id="RHEA:24404"/>
        <dbReference type="ChEBI" id="CHEBI:13705"/>
        <dbReference type="ChEBI" id="CHEBI:43074"/>
        <dbReference type="ChEBI" id="CHEBI:57288"/>
        <dbReference type="EC" id="4.1.3.4"/>
    </reaction>
</comment>
<sequence>MAAVKIFEVGPRDGLQNIQNSIPANVKIELITRLQHAGLQRIELTSAVSPTAVPQLRDCRQVMSSPIVQKLLQSQPQLRLPVLVPNIKGLSVAIEHGIREVAVFVSATEGFSKANINCSVVEGLQRAREVATAAKSQGLSVRGYVSCIFADPYTGPTALNLVHDTVKALIDMGCYQISLGDTLGVGTPSHVRKLLDYLFSQGIKPDILAGHFHDTYGQALANVWEAYQLGLRTFDSSVGGLGGCPFAPGAQGNVATEDVAYLFKEAGIETGIDLDRLVETGSWISRYLKKDNNSRAGSAIASKSLSKKTPQLNVKWSEVQKMHHVLVFRAGANGKIMLNEPKKGNTLSLPLVSELRRAFLDLQADDTIARIVITAKGKYFCTGMDLSEGEEPFGADSEAKFNALLELFDLIEKSPKVTIACINGPAFGGGIGLAFSCDLRVAVESASFTLSEVKLGLCPAIISKHVVREWGVPRTREAMLTARTIPASELHASGAIHKVAHTLSDLEPELHCLLQQLRRSSPGGSRMSKELVRVGWASPDTATQQNDIAKLFKAMMQPNAESVFGVSEFRKKRAVDWDARTSIVKAKL</sequence>
<dbReference type="PANTHER" id="PTHR42738:SF17">
    <property type="entry name" value="HYDROXYMETHYLGLUTARYL-COA LYASE"/>
    <property type="match status" value="1"/>
</dbReference>
<feature type="domain" description="Pyruvate carboxyltransferase" evidence="7">
    <location>
        <begin position="4"/>
        <end position="278"/>
    </location>
</feature>
<gene>
    <name evidence="8" type="ORF">NW762_003136</name>
</gene>
<dbReference type="OrthoDB" id="10253869at2759"/>
<dbReference type="NCBIfam" id="NF004283">
    <property type="entry name" value="PRK05692.1"/>
    <property type="match status" value="1"/>
</dbReference>
<dbReference type="SUPFAM" id="SSF51569">
    <property type="entry name" value="Aldolase"/>
    <property type="match status" value="1"/>
</dbReference>
<evidence type="ECO:0000256" key="3">
    <source>
        <dbReference type="ARBA" id="ARBA00012910"/>
    </source>
</evidence>
<keyword evidence="4" id="KW-0479">Metal-binding</keyword>
<organism evidence="8 9">
    <name type="scientific">Fusarium torreyae</name>
    <dbReference type="NCBI Taxonomy" id="1237075"/>
    <lineage>
        <taxon>Eukaryota</taxon>
        <taxon>Fungi</taxon>
        <taxon>Dikarya</taxon>
        <taxon>Ascomycota</taxon>
        <taxon>Pezizomycotina</taxon>
        <taxon>Sordariomycetes</taxon>
        <taxon>Hypocreomycetidae</taxon>
        <taxon>Hypocreales</taxon>
        <taxon>Nectriaceae</taxon>
        <taxon>Fusarium</taxon>
    </lineage>
</organism>
<evidence type="ECO:0000256" key="1">
    <source>
        <dbReference type="ARBA" id="ARBA00005143"/>
    </source>
</evidence>
<dbReference type="CDD" id="cd07938">
    <property type="entry name" value="DRE_TIM_HMGL"/>
    <property type="match status" value="1"/>
</dbReference>
<dbReference type="GO" id="GO:0006552">
    <property type="term" value="P:L-leucine catabolic process"/>
    <property type="evidence" value="ECO:0007669"/>
    <property type="project" value="TreeGrafter"/>
</dbReference>
<dbReference type="PANTHER" id="PTHR42738">
    <property type="entry name" value="HYDROXYMETHYLGLUTARYL-COA LYASE"/>
    <property type="match status" value="1"/>
</dbReference>
<comment type="similarity">
    <text evidence="2">Belongs to the HMG-CoA lyase family.</text>
</comment>
<dbReference type="InterPro" id="IPR013785">
    <property type="entry name" value="Aldolase_TIM"/>
</dbReference>
<dbReference type="Gene3D" id="3.20.20.70">
    <property type="entry name" value="Aldolase class I"/>
    <property type="match status" value="1"/>
</dbReference>
<dbReference type="InterPro" id="IPR029045">
    <property type="entry name" value="ClpP/crotonase-like_dom_sf"/>
</dbReference>
<dbReference type="Pfam" id="PF00682">
    <property type="entry name" value="HMGL-like"/>
    <property type="match status" value="1"/>
</dbReference>
<dbReference type="CDD" id="cd06558">
    <property type="entry name" value="crotonase-like"/>
    <property type="match status" value="1"/>
</dbReference>
<dbReference type="InterPro" id="IPR000891">
    <property type="entry name" value="PYR_CT"/>
</dbReference>
<dbReference type="AlphaFoldDB" id="A0A9W8S9V1"/>
<protein>
    <recommendedName>
        <fullName evidence="3">hydroxymethylglutaryl-CoA lyase</fullName>
        <ecNumber evidence="3">4.1.3.4</ecNumber>
    </recommendedName>
</protein>
<keyword evidence="9" id="KW-1185">Reference proteome</keyword>
<dbReference type="EC" id="4.1.3.4" evidence="3"/>
<evidence type="ECO:0000313" key="8">
    <source>
        <dbReference type="EMBL" id="KAJ4267038.1"/>
    </source>
</evidence>
<dbReference type="Pfam" id="PF00378">
    <property type="entry name" value="ECH_1"/>
    <property type="match status" value="1"/>
</dbReference>
<dbReference type="InterPro" id="IPR043594">
    <property type="entry name" value="HMGL"/>
</dbReference>
<comment type="caution">
    <text evidence="8">The sequence shown here is derived from an EMBL/GenBank/DDBJ whole genome shotgun (WGS) entry which is preliminary data.</text>
</comment>
<dbReference type="GO" id="GO:0046872">
    <property type="term" value="F:metal ion binding"/>
    <property type="evidence" value="ECO:0007669"/>
    <property type="project" value="UniProtKB-KW"/>
</dbReference>
<keyword evidence="5" id="KW-0456">Lyase</keyword>
<dbReference type="SUPFAM" id="SSF52096">
    <property type="entry name" value="ClpP/crotonase"/>
    <property type="match status" value="1"/>
</dbReference>
<name>A0A9W8S9V1_9HYPO</name>
<dbReference type="InterPro" id="IPR001753">
    <property type="entry name" value="Enoyl-CoA_hydra/iso"/>
</dbReference>
<accession>A0A9W8S9V1</accession>
<dbReference type="Gene3D" id="3.90.226.10">
    <property type="entry name" value="2-enoyl-CoA Hydratase, Chain A, domain 1"/>
    <property type="match status" value="1"/>
</dbReference>